<keyword evidence="1" id="KW-1133">Transmembrane helix</keyword>
<feature type="transmembrane region" description="Helical" evidence="1">
    <location>
        <begin position="231"/>
        <end position="254"/>
    </location>
</feature>
<accession>A0ABN3ASH5</accession>
<dbReference type="Pfam" id="PF04235">
    <property type="entry name" value="DUF418"/>
    <property type="match status" value="1"/>
</dbReference>
<feature type="transmembrane region" description="Helical" evidence="1">
    <location>
        <begin position="266"/>
        <end position="290"/>
    </location>
</feature>
<proteinExistence type="predicted"/>
<sequence>MGSARLREVDALRSFALGGILMVNIWYFADAFTLAGEISPNHRSAADLAVRFTVAALFEAKFYLLFSFLFGYSFDLQWRAAIAATASPVQRIQRRLAALFVLGLLHGLVLFFGDILLTYALMGLILLATHSLRTSTAVITGSALIGGIGSLILAVGLFIAGAGAGAPSAAIAVNSGALTQSPSSVFAANADNFLENVAGVVFVQGPLSLGMFYLGLAAARARLLERPLSTRILTTTAATCLPVGLAAGVFQAYLTTYGSGDRFSVLAFGISTLTAPLQTAGYVSLLLLLFRTAAGARLCGLLAPAGRMALTNYLLQSVIMALVFTAYGLRLSDGLPASAVAGIAVVIFAAQLILSRLLLARIRIGPAEWLLRSITYGRRSTRAPGS</sequence>
<feature type="transmembrane region" description="Helical" evidence="1">
    <location>
        <begin position="12"/>
        <end position="29"/>
    </location>
</feature>
<comment type="caution">
    <text evidence="3">The sequence shown here is derived from an EMBL/GenBank/DDBJ whole genome shotgun (WGS) entry which is preliminary data.</text>
</comment>
<evidence type="ECO:0000313" key="3">
    <source>
        <dbReference type="EMBL" id="GAA2174165.1"/>
    </source>
</evidence>
<feature type="transmembrane region" description="Helical" evidence="1">
    <location>
        <begin position="95"/>
        <end position="113"/>
    </location>
</feature>
<keyword evidence="1" id="KW-0472">Membrane</keyword>
<evidence type="ECO:0000259" key="2">
    <source>
        <dbReference type="Pfam" id="PF04235"/>
    </source>
</evidence>
<dbReference type="PANTHER" id="PTHR30590:SF2">
    <property type="entry name" value="INNER MEMBRANE PROTEIN"/>
    <property type="match status" value="1"/>
</dbReference>
<dbReference type="EMBL" id="BAAAON010000001">
    <property type="protein sequence ID" value="GAA2174165.1"/>
    <property type="molecule type" value="Genomic_DNA"/>
</dbReference>
<gene>
    <name evidence="3" type="ORF">GCM10009784_11340</name>
</gene>
<organism evidence="3 4">
    <name type="scientific">Arthrobacter parietis</name>
    <dbReference type="NCBI Taxonomy" id="271434"/>
    <lineage>
        <taxon>Bacteria</taxon>
        <taxon>Bacillati</taxon>
        <taxon>Actinomycetota</taxon>
        <taxon>Actinomycetes</taxon>
        <taxon>Micrococcales</taxon>
        <taxon>Micrococcaceae</taxon>
        <taxon>Arthrobacter</taxon>
    </lineage>
</organism>
<keyword evidence="4" id="KW-1185">Reference proteome</keyword>
<feature type="transmembrane region" description="Helical" evidence="1">
    <location>
        <begin position="49"/>
        <end position="74"/>
    </location>
</feature>
<keyword evidence="1" id="KW-0812">Transmembrane</keyword>
<reference evidence="3 4" key="1">
    <citation type="journal article" date="2019" name="Int. J. Syst. Evol. Microbiol.">
        <title>The Global Catalogue of Microorganisms (GCM) 10K type strain sequencing project: providing services to taxonomists for standard genome sequencing and annotation.</title>
        <authorList>
            <consortium name="The Broad Institute Genomics Platform"/>
            <consortium name="The Broad Institute Genome Sequencing Center for Infectious Disease"/>
            <person name="Wu L."/>
            <person name="Ma J."/>
        </authorList>
    </citation>
    <scope>NUCLEOTIDE SEQUENCE [LARGE SCALE GENOMIC DNA]</scope>
    <source>
        <strain evidence="3 4">JCM 14917</strain>
    </source>
</reference>
<evidence type="ECO:0000313" key="4">
    <source>
        <dbReference type="Proteomes" id="UP001500974"/>
    </source>
</evidence>
<feature type="transmembrane region" description="Helical" evidence="1">
    <location>
        <begin position="335"/>
        <end position="354"/>
    </location>
</feature>
<dbReference type="InterPro" id="IPR007349">
    <property type="entry name" value="DUF418"/>
</dbReference>
<dbReference type="PANTHER" id="PTHR30590">
    <property type="entry name" value="INNER MEMBRANE PROTEIN"/>
    <property type="match status" value="1"/>
</dbReference>
<feature type="transmembrane region" description="Helical" evidence="1">
    <location>
        <begin position="151"/>
        <end position="177"/>
    </location>
</feature>
<feature type="transmembrane region" description="Helical" evidence="1">
    <location>
        <begin position="310"/>
        <end position="329"/>
    </location>
</feature>
<feature type="transmembrane region" description="Helical" evidence="1">
    <location>
        <begin position="197"/>
        <end position="219"/>
    </location>
</feature>
<dbReference type="InterPro" id="IPR052529">
    <property type="entry name" value="Bact_Transport_Assoc"/>
</dbReference>
<name>A0ABN3ASH5_9MICC</name>
<dbReference type="Proteomes" id="UP001500974">
    <property type="component" value="Unassembled WGS sequence"/>
</dbReference>
<evidence type="ECO:0000256" key="1">
    <source>
        <dbReference type="SAM" id="Phobius"/>
    </source>
</evidence>
<protein>
    <submittedName>
        <fullName evidence="3">DUF418 domain-containing protein</fullName>
    </submittedName>
</protein>
<dbReference type="RefSeq" id="WP_346027780.1">
    <property type="nucleotide sequence ID" value="NZ_BAAAON010000001.1"/>
</dbReference>
<feature type="domain" description="DUF418" evidence="2">
    <location>
        <begin position="219"/>
        <end position="377"/>
    </location>
</feature>